<sequence>MKSLCPKVLPTRSPHDASRYEEWVTGLFSSVIPKFKHVIEEPCNDFTHTANEKKNGGGEISHMIPEKVSPKHARHVKRATNPTHALSFQQNYVISIDLQCYPYVNAHAHAALISFAFATHLPAVHKSTPKRCVGRLTENKQNNEQQRCTEKVNLCYTASALRMHSTLGEMARLLQTIQAGDRSIDIWQFWGPSRKIIC</sequence>
<reference evidence="1 2" key="2">
    <citation type="submission" date="2018-11" db="EMBL/GenBank/DDBJ databases">
        <authorList>
            <consortium name="Pathogen Informatics"/>
        </authorList>
    </citation>
    <scope>NUCLEOTIDE SEQUENCE [LARGE SCALE GENOMIC DNA]</scope>
</reference>
<dbReference type="AlphaFoldDB" id="A0A0N4T3M6"/>
<name>A0A0N4T3M6_BRUPA</name>
<organism evidence="3">
    <name type="scientific">Brugia pahangi</name>
    <name type="common">Filarial nematode worm</name>
    <dbReference type="NCBI Taxonomy" id="6280"/>
    <lineage>
        <taxon>Eukaryota</taxon>
        <taxon>Metazoa</taxon>
        <taxon>Ecdysozoa</taxon>
        <taxon>Nematoda</taxon>
        <taxon>Chromadorea</taxon>
        <taxon>Rhabditida</taxon>
        <taxon>Spirurina</taxon>
        <taxon>Spiruromorpha</taxon>
        <taxon>Filarioidea</taxon>
        <taxon>Onchocercidae</taxon>
        <taxon>Brugia</taxon>
    </lineage>
</organism>
<proteinExistence type="predicted"/>
<dbReference type="Proteomes" id="UP000278627">
    <property type="component" value="Unassembled WGS sequence"/>
</dbReference>
<evidence type="ECO:0000313" key="2">
    <source>
        <dbReference type="Proteomes" id="UP000278627"/>
    </source>
</evidence>
<accession>A0A0N4T3M6</accession>
<dbReference type="EMBL" id="UZAD01000508">
    <property type="protein sequence ID" value="VDN83962.1"/>
    <property type="molecule type" value="Genomic_DNA"/>
</dbReference>
<gene>
    <name evidence="1" type="ORF">BPAG_LOCUS2776</name>
</gene>
<evidence type="ECO:0000313" key="3">
    <source>
        <dbReference type="WBParaSite" id="BPAG_0000280601-mRNA-1"/>
    </source>
</evidence>
<reference evidence="3" key="1">
    <citation type="submission" date="2017-02" db="UniProtKB">
        <authorList>
            <consortium name="WormBaseParasite"/>
        </authorList>
    </citation>
    <scope>IDENTIFICATION</scope>
</reference>
<evidence type="ECO:0000313" key="1">
    <source>
        <dbReference type="EMBL" id="VDN83962.1"/>
    </source>
</evidence>
<protein>
    <submittedName>
        <fullName evidence="1 3">Uncharacterized protein</fullName>
    </submittedName>
</protein>
<dbReference type="WBParaSite" id="BPAG_0000280601-mRNA-1">
    <property type="protein sequence ID" value="BPAG_0000280601-mRNA-1"/>
    <property type="gene ID" value="BPAG_0000280601"/>
</dbReference>
<keyword evidence="2" id="KW-1185">Reference proteome</keyword>